<dbReference type="AlphaFoldDB" id="A0A2U8P8B9"/>
<accession>A0A2U8P8B9</accession>
<dbReference type="InterPro" id="IPR036505">
    <property type="entry name" value="Amidase/PGRP_sf"/>
</dbReference>
<dbReference type="RefSeq" id="WP_095426755.1">
    <property type="nucleotide sequence ID" value="NZ_CP029425.2"/>
</dbReference>
<dbReference type="GeneID" id="92964619"/>
<dbReference type="KEGG" id="bot:CIT37_18535"/>
<feature type="signal peptide" evidence="1">
    <location>
        <begin position="1"/>
        <end position="22"/>
    </location>
</feature>
<evidence type="ECO:0000313" key="3">
    <source>
        <dbReference type="EMBL" id="AWL93927.1"/>
    </source>
</evidence>
<gene>
    <name evidence="3" type="ORF">CIT37_18535</name>
</gene>
<dbReference type="GO" id="GO:0009253">
    <property type="term" value="P:peptidoglycan catabolic process"/>
    <property type="evidence" value="ECO:0007669"/>
    <property type="project" value="InterPro"/>
</dbReference>
<proteinExistence type="predicted"/>
<dbReference type="GO" id="GO:0008745">
    <property type="term" value="F:N-acetylmuramoyl-L-alanine amidase activity"/>
    <property type="evidence" value="ECO:0007669"/>
    <property type="project" value="InterPro"/>
</dbReference>
<keyword evidence="1" id="KW-0732">Signal</keyword>
<dbReference type="CDD" id="cd06583">
    <property type="entry name" value="PGRP"/>
    <property type="match status" value="1"/>
</dbReference>
<dbReference type="SMART" id="SM00644">
    <property type="entry name" value="Ami_2"/>
    <property type="match status" value="1"/>
</dbReference>
<dbReference type="Pfam" id="PF01510">
    <property type="entry name" value="Amidase_2"/>
    <property type="match status" value="1"/>
</dbReference>
<evidence type="ECO:0000313" key="4">
    <source>
        <dbReference type="Proteomes" id="UP000215703"/>
    </source>
</evidence>
<name>A0A2U8P8B9_9BRAD</name>
<sequence length="208" mass="22806">MMIARLLAAALAVFFLIAPAAAEDAELAKLARASGTPDIPGLKMVWLAPWGDVRSARPWRNIIVHQTEGPAGSARGGAQAQAKTPTRRGVTVWVETDGTVYWAVAENLVPTHGDGANRNDNKFIDNGATYRQVVRDNSIGVEFAGNYPDVAAGPTEAQVAAWQILVKVLRSRYDIPLERVYAHNWIDYKDARYCEGCWLATLARMWGE</sequence>
<dbReference type="InterPro" id="IPR002502">
    <property type="entry name" value="Amidase_domain"/>
</dbReference>
<feature type="chain" id="PRO_5016112595" evidence="1">
    <location>
        <begin position="23"/>
        <end position="208"/>
    </location>
</feature>
<dbReference type="Gene3D" id="3.40.80.10">
    <property type="entry name" value="Peptidoglycan recognition protein-like"/>
    <property type="match status" value="1"/>
</dbReference>
<evidence type="ECO:0000259" key="2">
    <source>
        <dbReference type="SMART" id="SM00644"/>
    </source>
</evidence>
<evidence type="ECO:0000256" key="1">
    <source>
        <dbReference type="SAM" id="SignalP"/>
    </source>
</evidence>
<reference evidence="3 4" key="2">
    <citation type="journal article" date="2017" name="Syst. Appl. Microbiol.">
        <title>Soybeans inoculated with root zone soils of Canadian native legumes harbour diverse and novel Bradyrhizobium spp. that possess agricultural potential.</title>
        <authorList>
            <person name="Bromfield E.S.P."/>
            <person name="Cloutier S."/>
            <person name="Tambong J.T."/>
            <person name="Tran Thi T.V."/>
        </authorList>
    </citation>
    <scope>NUCLEOTIDE SEQUENCE [LARGE SCALE GENOMIC DNA]</scope>
    <source>
        <strain evidence="3 4">OO99</strain>
    </source>
</reference>
<feature type="domain" description="N-acetylmuramoyl-L-alanine amidase" evidence="2">
    <location>
        <begin position="48"/>
        <end position="196"/>
    </location>
</feature>
<reference evidence="3 4" key="1">
    <citation type="journal article" date="2014" name="Int. J. Syst. Evol. Microbiol.">
        <title>Bradyrhizobium ottawaense sp. nov., a symbiotic nitrogen fixing bacterium from root nodules of soybeans in Canada.</title>
        <authorList>
            <person name="Yu X."/>
            <person name="Cloutier S."/>
            <person name="Tambong J.T."/>
            <person name="Bromfield E.S."/>
        </authorList>
    </citation>
    <scope>NUCLEOTIDE SEQUENCE [LARGE SCALE GENOMIC DNA]</scope>
    <source>
        <strain evidence="3 4">OO99</strain>
    </source>
</reference>
<organism evidence="3 4">
    <name type="scientific">Bradyrhizobium ottawaense</name>
    <dbReference type="NCBI Taxonomy" id="931866"/>
    <lineage>
        <taxon>Bacteria</taxon>
        <taxon>Pseudomonadati</taxon>
        <taxon>Pseudomonadota</taxon>
        <taxon>Alphaproteobacteria</taxon>
        <taxon>Hyphomicrobiales</taxon>
        <taxon>Nitrobacteraceae</taxon>
        <taxon>Bradyrhizobium</taxon>
    </lineage>
</organism>
<dbReference type="EMBL" id="CP029425">
    <property type="protein sequence ID" value="AWL93927.1"/>
    <property type="molecule type" value="Genomic_DNA"/>
</dbReference>
<dbReference type="SUPFAM" id="SSF55846">
    <property type="entry name" value="N-acetylmuramoyl-L-alanine amidase-like"/>
    <property type="match status" value="1"/>
</dbReference>
<dbReference type="Proteomes" id="UP000215703">
    <property type="component" value="Chromosome"/>
</dbReference>
<protein>
    <submittedName>
        <fullName evidence="3">N-acetylmuramoyl-L-alanine amidase</fullName>
    </submittedName>
</protein>